<name>A0A4R7TAZ2_9ACTN</name>
<dbReference type="Proteomes" id="UP000295151">
    <property type="component" value="Unassembled WGS sequence"/>
</dbReference>
<keyword evidence="2" id="KW-1185">Reference proteome</keyword>
<organism evidence="1 2">
    <name type="scientific">Kribbella voronezhensis</name>
    <dbReference type="NCBI Taxonomy" id="2512212"/>
    <lineage>
        <taxon>Bacteria</taxon>
        <taxon>Bacillati</taxon>
        <taxon>Actinomycetota</taxon>
        <taxon>Actinomycetes</taxon>
        <taxon>Propionibacteriales</taxon>
        <taxon>Kribbellaceae</taxon>
        <taxon>Kribbella</taxon>
    </lineage>
</organism>
<gene>
    <name evidence="1" type="ORF">EV138_2741</name>
</gene>
<dbReference type="OrthoDB" id="3830496at2"/>
<dbReference type="RefSeq" id="WP_133979181.1">
    <property type="nucleotide sequence ID" value="NZ_SOCE01000001.1"/>
</dbReference>
<evidence type="ECO:0000313" key="2">
    <source>
        <dbReference type="Proteomes" id="UP000295151"/>
    </source>
</evidence>
<dbReference type="AlphaFoldDB" id="A0A4R7TAZ2"/>
<comment type="caution">
    <text evidence="1">The sequence shown here is derived from an EMBL/GenBank/DDBJ whole genome shotgun (WGS) entry which is preliminary data.</text>
</comment>
<proteinExistence type="predicted"/>
<evidence type="ECO:0000313" key="1">
    <source>
        <dbReference type="EMBL" id="TDU89181.1"/>
    </source>
</evidence>
<sequence>MSIISLPTVSSEDPSPADLAAIEREWPLIAADLDLLNAEIACLIAGPNVSALDWRRIRRAERRVLTVGRELANDSETVNEGAA</sequence>
<dbReference type="EMBL" id="SOCE01000001">
    <property type="protein sequence ID" value="TDU89181.1"/>
    <property type="molecule type" value="Genomic_DNA"/>
</dbReference>
<accession>A0A4R7TAZ2</accession>
<dbReference type="InterPro" id="IPR046251">
    <property type="entry name" value="DUF6284"/>
</dbReference>
<dbReference type="Pfam" id="PF19801">
    <property type="entry name" value="DUF6284"/>
    <property type="match status" value="1"/>
</dbReference>
<reference evidence="1 2" key="1">
    <citation type="submission" date="2019-03" db="EMBL/GenBank/DDBJ databases">
        <title>Genomic Encyclopedia of Type Strains, Phase III (KMG-III): the genomes of soil and plant-associated and newly described type strains.</title>
        <authorList>
            <person name="Whitman W."/>
        </authorList>
    </citation>
    <scope>NUCLEOTIDE SEQUENCE [LARGE SCALE GENOMIC DNA]</scope>
    <source>
        <strain evidence="1 2">VKM Ac-2575</strain>
    </source>
</reference>
<protein>
    <submittedName>
        <fullName evidence="1">Uncharacterized protein</fullName>
    </submittedName>
</protein>